<dbReference type="STRING" id="112413.SAMN05421854_109353"/>
<dbReference type="AlphaFoldDB" id="A0A1I5WQQ9"/>
<dbReference type="EMBL" id="FOWC01000009">
    <property type="protein sequence ID" value="SFQ22135.1"/>
    <property type="molecule type" value="Genomic_DNA"/>
</dbReference>
<dbReference type="RefSeq" id="WP_093575530.1">
    <property type="nucleotide sequence ID" value="NZ_FOWC01000009.1"/>
</dbReference>
<evidence type="ECO:0008006" key="3">
    <source>
        <dbReference type="Google" id="ProtNLM"/>
    </source>
</evidence>
<sequence length="164" mass="18061">MRAPEVNLSELSLHPRRVVEQLEGSPTRSVRIRRREKDKPDLVLVTAERAEQAAAGFSATVTILVELMRRSAETAALAAEALPAAFPWARYLSADEVRTFAGELAETLERAESLGNPVPFAALVAKWKQTAEAHADPELAEIVRRSDHNGQTSGRMSYNFDHAT</sequence>
<reference evidence="1 2" key="1">
    <citation type="submission" date="2016-10" db="EMBL/GenBank/DDBJ databases">
        <authorList>
            <person name="de Groot N.N."/>
        </authorList>
    </citation>
    <scope>NUCLEOTIDE SEQUENCE [LARGE SCALE GENOMIC DNA]</scope>
    <source>
        <strain evidence="1 2">DSM 44637</strain>
    </source>
</reference>
<evidence type="ECO:0000313" key="1">
    <source>
        <dbReference type="EMBL" id="SFQ22135.1"/>
    </source>
</evidence>
<dbReference type="OrthoDB" id="3378334at2"/>
<protein>
    <recommendedName>
        <fullName evidence="3">Prevent-host-death family protein</fullName>
    </recommendedName>
</protein>
<accession>A0A1I5WQQ9</accession>
<proteinExistence type="predicted"/>
<dbReference type="Proteomes" id="UP000199137">
    <property type="component" value="Unassembled WGS sequence"/>
</dbReference>
<evidence type="ECO:0000313" key="2">
    <source>
        <dbReference type="Proteomes" id="UP000199137"/>
    </source>
</evidence>
<gene>
    <name evidence="1" type="ORF">SAMN05421854_109353</name>
</gene>
<name>A0A1I5WQQ9_9PSEU</name>
<organism evidence="1 2">
    <name type="scientific">Amycolatopsis rubida</name>
    <dbReference type="NCBI Taxonomy" id="112413"/>
    <lineage>
        <taxon>Bacteria</taxon>
        <taxon>Bacillati</taxon>
        <taxon>Actinomycetota</taxon>
        <taxon>Actinomycetes</taxon>
        <taxon>Pseudonocardiales</taxon>
        <taxon>Pseudonocardiaceae</taxon>
        <taxon>Amycolatopsis</taxon>
    </lineage>
</organism>